<reference evidence="2 3" key="1">
    <citation type="submission" date="2020-08" db="EMBL/GenBank/DDBJ databases">
        <title>Cohnella phylogeny.</title>
        <authorList>
            <person name="Dunlap C."/>
        </authorList>
    </citation>
    <scope>NUCLEOTIDE SEQUENCE [LARGE SCALE GENOMIC DNA]</scope>
    <source>
        <strain evidence="2 3">DSM 28246</strain>
    </source>
</reference>
<dbReference type="InterPro" id="IPR029052">
    <property type="entry name" value="Metallo-depent_PP-like"/>
</dbReference>
<dbReference type="PANTHER" id="PTHR43143:SF1">
    <property type="entry name" value="SERINE_THREONINE-PROTEIN PHOSPHATASE CPPED1"/>
    <property type="match status" value="1"/>
</dbReference>
<evidence type="ECO:0000259" key="1">
    <source>
        <dbReference type="Pfam" id="PF00149"/>
    </source>
</evidence>
<sequence>MTTLPIARSNAIWFDERRFQTDKRPWFGEWPNVGGGDFAFAVVGDRCGMATAGVFEGALALLADLKPDFVISVGDLIEGYWREAEDARAEWEDIDAKIAATGLPFFHTVGNHDYGNDTMRDVWRERKGFEYYGFRLGDILFVTLNTEDPPMELSDAFIDIIKRATANVQGDPANADAHMQAFFQDIMSQLSPEQLKDMAKIDLAIGDEQLDFIGRLLEDNRDAKWTFVNMHKPGWKSDNHPQYARLLEMLGDRPYTMFAGHLHSMEYTANGHQHHIQLGRTGGHGHGNGRGDENLILWVSVRAGVPSYRVIHLDGTADIASYPPKTHAQHEEA</sequence>
<dbReference type="Pfam" id="PF00149">
    <property type="entry name" value="Metallophos"/>
    <property type="match status" value="1"/>
</dbReference>
<evidence type="ECO:0000313" key="2">
    <source>
        <dbReference type="EMBL" id="MBB6671669.1"/>
    </source>
</evidence>
<protein>
    <submittedName>
        <fullName evidence="2">Metallophosphoesterase</fullName>
    </submittedName>
</protein>
<dbReference type="Gene3D" id="3.60.21.10">
    <property type="match status" value="1"/>
</dbReference>
<accession>A0A7X0RQ75</accession>
<comment type="caution">
    <text evidence="2">The sequence shown here is derived from an EMBL/GenBank/DDBJ whole genome shotgun (WGS) entry which is preliminary data.</text>
</comment>
<gene>
    <name evidence="2" type="ORF">H7C19_13340</name>
</gene>
<feature type="domain" description="Calcineurin-like phosphoesterase" evidence="1">
    <location>
        <begin position="40"/>
        <end position="264"/>
    </location>
</feature>
<name>A0A7X0RQ75_9BACL</name>
<dbReference type="InterPro" id="IPR004843">
    <property type="entry name" value="Calcineurin-like_PHP"/>
</dbReference>
<dbReference type="InterPro" id="IPR051918">
    <property type="entry name" value="STPP_CPPED1"/>
</dbReference>
<dbReference type="PANTHER" id="PTHR43143">
    <property type="entry name" value="METALLOPHOSPHOESTERASE, CALCINEURIN SUPERFAMILY"/>
    <property type="match status" value="1"/>
</dbReference>
<keyword evidence="3" id="KW-1185">Reference proteome</keyword>
<evidence type="ECO:0000313" key="3">
    <source>
        <dbReference type="Proteomes" id="UP000547209"/>
    </source>
</evidence>
<dbReference type="SUPFAM" id="SSF56300">
    <property type="entry name" value="Metallo-dependent phosphatases"/>
    <property type="match status" value="1"/>
</dbReference>
<dbReference type="AlphaFoldDB" id="A0A7X0RQ75"/>
<dbReference type="Proteomes" id="UP000547209">
    <property type="component" value="Unassembled WGS sequence"/>
</dbReference>
<proteinExistence type="predicted"/>
<organism evidence="2 3">
    <name type="scientific">Cohnella nanjingensis</name>
    <dbReference type="NCBI Taxonomy" id="1387779"/>
    <lineage>
        <taxon>Bacteria</taxon>
        <taxon>Bacillati</taxon>
        <taxon>Bacillota</taxon>
        <taxon>Bacilli</taxon>
        <taxon>Bacillales</taxon>
        <taxon>Paenibacillaceae</taxon>
        <taxon>Cohnella</taxon>
    </lineage>
</organism>
<dbReference type="RefSeq" id="WP_185143146.1">
    <property type="nucleotide sequence ID" value="NZ_JACJVP010000023.1"/>
</dbReference>
<dbReference type="GO" id="GO:0016787">
    <property type="term" value="F:hydrolase activity"/>
    <property type="evidence" value="ECO:0007669"/>
    <property type="project" value="InterPro"/>
</dbReference>
<dbReference type="EMBL" id="JACJVP010000023">
    <property type="protein sequence ID" value="MBB6671669.1"/>
    <property type="molecule type" value="Genomic_DNA"/>
</dbReference>